<keyword evidence="1" id="KW-0479">Metal-binding</keyword>
<evidence type="ECO:0000256" key="3">
    <source>
        <dbReference type="ARBA" id="ARBA00023125"/>
    </source>
</evidence>
<dbReference type="GO" id="GO:0008270">
    <property type="term" value="F:zinc ion binding"/>
    <property type="evidence" value="ECO:0007669"/>
    <property type="project" value="InterPro"/>
</dbReference>
<dbReference type="AlphaFoldDB" id="A0AAD6N8C0"/>
<dbReference type="GO" id="GO:0005634">
    <property type="term" value="C:nucleus"/>
    <property type="evidence" value="ECO:0007669"/>
    <property type="project" value="TreeGrafter"/>
</dbReference>
<dbReference type="Pfam" id="PF04082">
    <property type="entry name" value="Fungal_trans"/>
    <property type="match status" value="1"/>
</dbReference>
<feature type="compositionally biased region" description="Basic and acidic residues" evidence="6">
    <location>
        <begin position="72"/>
        <end position="87"/>
    </location>
</feature>
<proteinExistence type="predicted"/>
<feature type="compositionally biased region" description="Polar residues" evidence="6">
    <location>
        <begin position="94"/>
        <end position="118"/>
    </location>
</feature>
<dbReference type="CDD" id="cd12148">
    <property type="entry name" value="fungal_TF_MHR"/>
    <property type="match status" value="1"/>
</dbReference>
<keyword evidence="3" id="KW-0238">DNA-binding</keyword>
<name>A0AAD6N8C0_PENCN</name>
<dbReference type="InterPro" id="IPR036864">
    <property type="entry name" value="Zn2-C6_fun-type_DNA-bd_sf"/>
</dbReference>
<accession>A0AAD6N8C0</accession>
<dbReference type="SUPFAM" id="SSF57701">
    <property type="entry name" value="Zn2/Cys6 DNA-binding domain"/>
    <property type="match status" value="1"/>
</dbReference>
<evidence type="ECO:0000256" key="4">
    <source>
        <dbReference type="ARBA" id="ARBA00023163"/>
    </source>
</evidence>
<keyword evidence="2" id="KW-0805">Transcription regulation</keyword>
<dbReference type="GO" id="GO:0000981">
    <property type="term" value="F:DNA-binding transcription factor activity, RNA polymerase II-specific"/>
    <property type="evidence" value="ECO:0007669"/>
    <property type="project" value="InterPro"/>
</dbReference>
<protein>
    <recommendedName>
        <fullName evidence="7">Zn(2)-C6 fungal-type domain-containing protein</fullName>
    </recommendedName>
</protein>
<evidence type="ECO:0000256" key="1">
    <source>
        <dbReference type="ARBA" id="ARBA00022723"/>
    </source>
</evidence>
<reference evidence="8" key="1">
    <citation type="journal article" date="2023" name="IMA Fungus">
        <title>Comparative genomic study of the Penicillium genus elucidates a diverse pangenome and 15 lateral gene transfer events.</title>
        <authorList>
            <person name="Petersen C."/>
            <person name="Sorensen T."/>
            <person name="Nielsen M.R."/>
            <person name="Sondergaard T.E."/>
            <person name="Sorensen J.L."/>
            <person name="Fitzpatrick D.A."/>
            <person name="Frisvad J.C."/>
            <person name="Nielsen K.L."/>
        </authorList>
    </citation>
    <scope>NUCLEOTIDE SEQUENCE</scope>
    <source>
        <strain evidence="8">IBT 15450</strain>
    </source>
</reference>
<feature type="domain" description="Zn(2)-C6 fungal-type" evidence="7">
    <location>
        <begin position="20"/>
        <end position="53"/>
    </location>
</feature>
<keyword evidence="4" id="KW-0804">Transcription</keyword>
<dbReference type="PANTHER" id="PTHR47424:SF4">
    <property type="entry name" value="ZN(II)2CYS6 TRANSCRIPTION FACTOR (EUROFUNG)"/>
    <property type="match status" value="1"/>
</dbReference>
<dbReference type="SMART" id="SM00066">
    <property type="entry name" value="GAL4"/>
    <property type="match status" value="1"/>
</dbReference>
<dbReference type="Gene3D" id="4.10.240.10">
    <property type="entry name" value="Zn(2)-C6 fungal-type DNA-binding domain"/>
    <property type="match status" value="1"/>
</dbReference>
<dbReference type="PROSITE" id="PS50048">
    <property type="entry name" value="ZN2_CY6_FUNGAL_2"/>
    <property type="match status" value="1"/>
</dbReference>
<evidence type="ECO:0000313" key="8">
    <source>
        <dbReference type="EMBL" id="KAJ6043033.1"/>
    </source>
</evidence>
<dbReference type="InterPro" id="IPR007219">
    <property type="entry name" value="XnlR_reg_dom"/>
</dbReference>
<feature type="region of interest" description="Disordered" evidence="6">
    <location>
        <begin position="72"/>
        <end position="118"/>
    </location>
</feature>
<evidence type="ECO:0000256" key="5">
    <source>
        <dbReference type="ARBA" id="ARBA00023242"/>
    </source>
</evidence>
<evidence type="ECO:0000259" key="7">
    <source>
        <dbReference type="PROSITE" id="PS50048"/>
    </source>
</evidence>
<organism evidence="8 9">
    <name type="scientific">Penicillium canescens</name>
    <dbReference type="NCBI Taxonomy" id="5083"/>
    <lineage>
        <taxon>Eukaryota</taxon>
        <taxon>Fungi</taxon>
        <taxon>Dikarya</taxon>
        <taxon>Ascomycota</taxon>
        <taxon>Pezizomycotina</taxon>
        <taxon>Eurotiomycetes</taxon>
        <taxon>Eurotiomycetidae</taxon>
        <taxon>Eurotiales</taxon>
        <taxon>Aspergillaceae</taxon>
        <taxon>Penicillium</taxon>
    </lineage>
</organism>
<evidence type="ECO:0000313" key="9">
    <source>
        <dbReference type="Proteomes" id="UP001219568"/>
    </source>
</evidence>
<dbReference type="GO" id="GO:0006351">
    <property type="term" value="P:DNA-templated transcription"/>
    <property type="evidence" value="ECO:0007669"/>
    <property type="project" value="InterPro"/>
</dbReference>
<comment type="caution">
    <text evidence="8">The sequence shown here is derived from an EMBL/GenBank/DDBJ whole genome shotgun (WGS) entry which is preliminary data.</text>
</comment>
<keyword evidence="5" id="KW-0539">Nucleus</keyword>
<dbReference type="Pfam" id="PF00172">
    <property type="entry name" value="Zn_clus"/>
    <property type="match status" value="1"/>
</dbReference>
<dbReference type="EMBL" id="JAQJZL010000004">
    <property type="protein sequence ID" value="KAJ6043033.1"/>
    <property type="molecule type" value="Genomic_DNA"/>
</dbReference>
<keyword evidence="9" id="KW-1185">Reference proteome</keyword>
<dbReference type="GO" id="GO:0000435">
    <property type="term" value="P:positive regulation of transcription from RNA polymerase II promoter by galactose"/>
    <property type="evidence" value="ECO:0007669"/>
    <property type="project" value="TreeGrafter"/>
</dbReference>
<dbReference type="InterPro" id="IPR051127">
    <property type="entry name" value="Fungal_SecMet_Regulators"/>
</dbReference>
<evidence type="ECO:0000256" key="6">
    <source>
        <dbReference type="SAM" id="MobiDB-lite"/>
    </source>
</evidence>
<dbReference type="CDD" id="cd00067">
    <property type="entry name" value="GAL4"/>
    <property type="match status" value="1"/>
</dbReference>
<sequence>MNRQSSESQDRVKRRKIAVACDDCRARKVRCDGVQPMCGPCSKRTERGVHCVYTGELEKKRARQTYISTLESRIKQLESPQDSEKTRGSGHTPCVNTPTPTSGIGQPNASQSSARNIPSERNISTLIGDGDGVNAMMGAVEEERASQGFFGSSSAAGFMRQIRTAVDKRVLSPHQGPSLPHTVIPSNIVPKRSERPQSSAGNYVLPPRKMADSLMQVYWDYVFPLYPFLIPDEMKDEYEKIWSGESLEYDESMLMCTLNVIFALASQLADFVPPTERETSADVFFSRAKGLFQFNLWDTGSIGLIQCLLLMAQYLQSTDSAHQCWIVTGLAIRNAQSLGLHLPQTINRLQTFRERQLARKIWHGCILMDRVISMTFGRPAMISKTSSGAVPLPAAVDEEYIPPGSNVEVAQPSNLPSIMAFFGKSLELYEIMNDVLLSLYKPMSDDGSDDIHDFYFNNVASEGDRTIFELDRSLARWTRSLPPHLRGGSSLVPGNPIFCRQSIVLRARFLHVRMLLFRPILSKYCATRDYSSTDPLISMNDSFPHRVALQCSIICVKAAQESIELIYNNVPADGTGGPLPAWWYNVLYVYTSATVLIAGRLCSAILAEVTEDSVTRSWNCALEILRKYESYSTSARRCVAALEILYEQVVSEGLQIPSQTPRPDFLVNSTTALNEMSFGEGMNAAFLDSFEFPDFQDMSWLNSVPSNLF</sequence>
<evidence type="ECO:0000256" key="2">
    <source>
        <dbReference type="ARBA" id="ARBA00023015"/>
    </source>
</evidence>
<gene>
    <name evidence="8" type="ORF">N7460_004388</name>
</gene>
<dbReference type="GO" id="GO:0000978">
    <property type="term" value="F:RNA polymerase II cis-regulatory region sequence-specific DNA binding"/>
    <property type="evidence" value="ECO:0007669"/>
    <property type="project" value="TreeGrafter"/>
</dbReference>
<dbReference type="Proteomes" id="UP001219568">
    <property type="component" value="Unassembled WGS sequence"/>
</dbReference>
<reference evidence="8" key="2">
    <citation type="submission" date="2023-01" db="EMBL/GenBank/DDBJ databases">
        <authorList>
            <person name="Petersen C."/>
        </authorList>
    </citation>
    <scope>NUCLEOTIDE SEQUENCE</scope>
    <source>
        <strain evidence="8">IBT 15450</strain>
    </source>
</reference>
<dbReference type="PANTHER" id="PTHR47424">
    <property type="entry name" value="REGULATORY PROTEIN GAL4"/>
    <property type="match status" value="1"/>
</dbReference>
<dbReference type="InterPro" id="IPR001138">
    <property type="entry name" value="Zn2Cys6_DnaBD"/>
</dbReference>
<dbReference type="SMART" id="SM00906">
    <property type="entry name" value="Fungal_trans"/>
    <property type="match status" value="1"/>
</dbReference>